<dbReference type="eggNOG" id="COG2764">
    <property type="taxonomic scope" value="Bacteria"/>
</dbReference>
<feature type="domain" description="Glyoxalase/fosfomycin resistance/dioxygenase" evidence="1">
    <location>
        <begin position="12"/>
        <end position="130"/>
    </location>
</feature>
<dbReference type="Pfam" id="PF00903">
    <property type="entry name" value="Glyoxalase"/>
    <property type="match status" value="1"/>
</dbReference>
<keyword evidence="3" id="KW-1185">Reference proteome</keyword>
<dbReference type="PANTHER" id="PTHR33990">
    <property type="entry name" value="PROTEIN YJDN-RELATED"/>
    <property type="match status" value="1"/>
</dbReference>
<dbReference type="AlphaFoldDB" id="V6M7X0"/>
<proteinExistence type="predicted"/>
<name>V6M7X0_9BACL</name>
<dbReference type="Gene3D" id="3.10.180.10">
    <property type="entry name" value="2,3-Dihydroxybiphenyl 1,2-Dioxygenase, domain 1"/>
    <property type="match status" value="1"/>
</dbReference>
<reference evidence="2 3" key="1">
    <citation type="journal article" date="2014" name="Genome Announc.">
        <title>Draft Genome Sequence of Brevibacillus panacihumi Strain W25, a Halotolerant Hydrocarbon-Degrading Bacterium.</title>
        <authorList>
            <person name="Wang X."/>
            <person name="Jin D."/>
            <person name="Zhou L."/>
            <person name="Wu L."/>
            <person name="An W."/>
            <person name="Chen Y."/>
            <person name="Zhao L."/>
        </authorList>
    </citation>
    <scope>NUCLEOTIDE SEQUENCE [LARGE SCALE GENOMIC DNA]</scope>
    <source>
        <strain evidence="2 3">W25</strain>
    </source>
</reference>
<accession>V6M7X0</accession>
<protein>
    <submittedName>
        <fullName evidence="2">Glyoxalase</fullName>
    </submittedName>
</protein>
<dbReference type="InterPro" id="IPR004360">
    <property type="entry name" value="Glyas_Fos-R_dOase_dom"/>
</dbReference>
<dbReference type="PANTHER" id="PTHR33990:SF1">
    <property type="entry name" value="PROTEIN YJDN"/>
    <property type="match status" value="1"/>
</dbReference>
<comment type="caution">
    <text evidence="2">The sequence shown here is derived from an EMBL/GenBank/DDBJ whole genome shotgun (WGS) entry which is preliminary data.</text>
</comment>
<organism evidence="2 3">
    <name type="scientific">Brevibacillus panacihumi W25</name>
    <dbReference type="NCBI Taxonomy" id="1408254"/>
    <lineage>
        <taxon>Bacteria</taxon>
        <taxon>Bacillati</taxon>
        <taxon>Bacillota</taxon>
        <taxon>Bacilli</taxon>
        <taxon>Bacillales</taxon>
        <taxon>Paenibacillaceae</taxon>
        <taxon>Brevibacillus</taxon>
    </lineage>
</organism>
<dbReference type="CDD" id="cd06588">
    <property type="entry name" value="PhnB_like"/>
    <property type="match status" value="1"/>
</dbReference>
<dbReference type="EMBL" id="AYJU01000015">
    <property type="protein sequence ID" value="EST54656.1"/>
    <property type="molecule type" value="Genomic_DNA"/>
</dbReference>
<evidence type="ECO:0000259" key="1">
    <source>
        <dbReference type="Pfam" id="PF00903"/>
    </source>
</evidence>
<dbReference type="SUPFAM" id="SSF54593">
    <property type="entry name" value="Glyoxalase/Bleomycin resistance protein/Dihydroxybiphenyl dioxygenase"/>
    <property type="match status" value="1"/>
</dbReference>
<evidence type="ECO:0000313" key="2">
    <source>
        <dbReference type="EMBL" id="EST54656.1"/>
    </source>
</evidence>
<evidence type="ECO:0000313" key="3">
    <source>
        <dbReference type="Proteomes" id="UP000017973"/>
    </source>
</evidence>
<sequence>MISLAKLTPYFYSQDAKAQAQFYVDALGGEIGHYMTYGQAPGTDEAMKDKIIHMVFTAAGVNFYIADTMHESLGHSSGYDLNLEFAAEEDARQAFTRLAEGGNVIMPLEKQFWGSLFGRLEDKFGIKWQISTEGNGQQG</sequence>
<dbReference type="InterPro" id="IPR028973">
    <property type="entry name" value="PhnB-like"/>
</dbReference>
<dbReference type="InterPro" id="IPR029068">
    <property type="entry name" value="Glyas_Bleomycin-R_OHBP_Dase"/>
</dbReference>
<dbReference type="PATRIC" id="fig|1408254.3.peg.1754"/>
<dbReference type="Proteomes" id="UP000017973">
    <property type="component" value="Unassembled WGS sequence"/>
</dbReference>
<dbReference type="STRING" id="1408254.T458_08870"/>
<dbReference type="HOGENOM" id="CLU_046006_17_3_9"/>
<gene>
    <name evidence="2" type="ORF">T458_08870</name>
</gene>